<name>A0A1G4BFF2_9PEZI</name>
<comment type="caution">
    <text evidence="1">The sequence shown here is derived from an EMBL/GenBank/DDBJ whole genome shotgun (WGS) entry which is preliminary data.</text>
</comment>
<dbReference type="OrthoDB" id="10530008at2759"/>
<accession>A0A1G4BFF2</accession>
<evidence type="ECO:0000313" key="1">
    <source>
        <dbReference type="EMBL" id="OHF00114.1"/>
    </source>
</evidence>
<dbReference type="GeneID" id="34557679"/>
<protein>
    <submittedName>
        <fullName evidence="1">Uncharacterized protein</fullName>
    </submittedName>
</protein>
<dbReference type="AlphaFoldDB" id="A0A1G4BFF2"/>
<sequence>MPESLHSRAVAKKSLLLWRRACRIHRTSSGRRCLFPQLRLLVLVTDQFINDLSTMLFVPSRSRSIYLDRAVSLFSSSYLYGKLAVACPGC</sequence>
<reference evidence="1 2" key="1">
    <citation type="submission" date="2016-09" db="EMBL/GenBank/DDBJ databases">
        <authorList>
            <person name="Capua I."/>
            <person name="De Benedictis P."/>
            <person name="Joannis T."/>
            <person name="Lombin L.H."/>
            <person name="Cattoli G."/>
        </authorList>
    </citation>
    <scope>NUCLEOTIDE SEQUENCE [LARGE SCALE GENOMIC DNA]</scope>
    <source>
        <strain evidence="1 2">IMI 309357</strain>
    </source>
</reference>
<evidence type="ECO:0000313" key="2">
    <source>
        <dbReference type="Proteomes" id="UP000176998"/>
    </source>
</evidence>
<dbReference type="RefSeq" id="XP_022477258.1">
    <property type="nucleotide sequence ID" value="XM_022616169.1"/>
</dbReference>
<gene>
    <name evidence="1" type="ORF">CORC01_04522</name>
</gene>
<dbReference type="EMBL" id="MJBS01000030">
    <property type="protein sequence ID" value="OHF00114.1"/>
    <property type="molecule type" value="Genomic_DNA"/>
</dbReference>
<keyword evidence="2" id="KW-1185">Reference proteome</keyword>
<organism evidence="1 2">
    <name type="scientific">Colletotrichum orchidophilum</name>
    <dbReference type="NCBI Taxonomy" id="1209926"/>
    <lineage>
        <taxon>Eukaryota</taxon>
        <taxon>Fungi</taxon>
        <taxon>Dikarya</taxon>
        <taxon>Ascomycota</taxon>
        <taxon>Pezizomycotina</taxon>
        <taxon>Sordariomycetes</taxon>
        <taxon>Hypocreomycetidae</taxon>
        <taxon>Glomerellales</taxon>
        <taxon>Glomerellaceae</taxon>
        <taxon>Colletotrichum</taxon>
    </lineage>
</organism>
<dbReference type="Proteomes" id="UP000176998">
    <property type="component" value="Unassembled WGS sequence"/>
</dbReference>
<proteinExistence type="predicted"/>